<dbReference type="InterPro" id="IPR009057">
    <property type="entry name" value="Homeodomain-like_sf"/>
</dbReference>
<accession>A0ABS3F353</accession>
<keyword evidence="1 2" id="KW-0238">DNA-binding</keyword>
<dbReference type="Gene3D" id="1.10.10.60">
    <property type="entry name" value="Homeodomain-like"/>
    <property type="match status" value="1"/>
</dbReference>
<dbReference type="InterPro" id="IPR015292">
    <property type="entry name" value="Tscrpt_reg_YbiH_C"/>
</dbReference>
<evidence type="ECO:0000256" key="1">
    <source>
        <dbReference type="ARBA" id="ARBA00023125"/>
    </source>
</evidence>
<name>A0ABS3F353_9PROT</name>
<proteinExistence type="predicted"/>
<dbReference type="PROSITE" id="PS50977">
    <property type="entry name" value="HTH_TETR_2"/>
    <property type="match status" value="1"/>
</dbReference>
<comment type="caution">
    <text evidence="4">The sequence shown here is derived from an EMBL/GenBank/DDBJ whole genome shotgun (WGS) entry which is preliminary data.</text>
</comment>
<dbReference type="RefSeq" id="WP_207042850.1">
    <property type="nucleotide sequence ID" value="NZ_JAFLNC010000001.1"/>
</dbReference>
<dbReference type="InterPro" id="IPR050109">
    <property type="entry name" value="HTH-type_TetR-like_transc_reg"/>
</dbReference>
<dbReference type="PANTHER" id="PTHR30055">
    <property type="entry name" value="HTH-TYPE TRANSCRIPTIONAL REGULATOR RUTR"/>
    <property type="match status" value="1"/>
</dbReference>
<feature type="DNA-binding region" description="H-T-H motif" evidence="2">
    <location>
        <begin position="29"/>
        <end position="48"/>
    </location>
</feature>
<evidence type="ECO:0000259" key="3">
    <source>
        <dbReference type="PROSITE" id="PS50977"/>
    </source>
</evidence>
<dbReference type="Pfam" id="PF09209">
    <property type="entry name" value="CecR_C"/>
    <property type="match status" value="1"/>
</dbReference>
<dbReference type="Proteomes" id="UP000664761">
    <property type="component" value="Unassembled WGS sequence"/>
</dbReference>
<dbReference type="PRINTS" id="PR00455">
    <property type="entry name" value="HTHTETR"/>
</dbReference>
<dbReference type="EMBL" id="JAFLNC010000001">
    <property type="protein sequence ID" value="MBO0332947.1"/>
    <property type="molecule type" value="Genomic_DNA"/>
</dbReference>
<sequence>MPETTQTASDRMIEAAGRLFSERPFDAVSTREIASAAGVNLSAISYHFENKEGLHRAIFRKIIQDLKPVRVGLAILLENQLTAARDDRKAYADFIAIFVSRVVDSAFSPSTRWKMRLLKRETEMPTECFQILMEGHVDVIHDLLGILIAKISGDSPTSEKVKLEANAILSLCLQYALNEELVKARLGWTSIGPSEIQKIKNITTEMILRSVNLGEYSGLTTKG</sequence>
<feature type="domain" description="HTH tetR-type" evidence="3">
    <location>
        <begin position="6"/>
        <end position="66"/>
    </location>
</feature>
<dbReference type="PANTHER" id="PTHR30055:SF235">
    <property type="entry name" value="TRANSCRIPTIONAL REGULATORY PROTEIN"/>
    <property type="match status" value="1"/>
</dbReference>
<evidence type="ECO:0000313" key="4">
    <source>
        <dbReference type="EMBL" id="MBO0332947.1"/>
    </source>
</evidence>
<dbReference type="SUPFAM" id="SSF46689">
    <property type="entry name" value="Homeodomain-like"/>
    <property type="match status" value="1"/>
</dbReference>
<keyword evidence="5" id="KW-1185">Reference proteome</keyword>
<reference evidence="4 5" key="1">
    <citation type="submission" date="2021-03" db="EMBL/GenBank/DDBJ databases">
        <title>Sneathiella sp. CAU 1612 isolated from Kang Won-do.</title>
        <authorList>
            <person name="Kim W."/>
        </authorList>
    </citation>
    <scope>NUCLEOTIDE SEQUENCE [LARGE SCALE GENOMIC DNA]</scope>
    <source>
        <strain evidence="4 5">CAU 1612</strain>
    </source>
</reference>
<protein>
    <submittedName>
        <fullName evidence="4">CerR family C-terminal domain-containing protein</fullName>
    </submittedName>
</protein>
<evidence type="ECO:0000313" key="5">
    <source>
        <dbReference type="Proteomes" id="UP000664761"/>
    </source>
</evidence>
<dbReference type="SUPFAM" id="SSF48498">
    <property type="entry name" value="Tetracyclin repressor-like, C-terminal domain"/>
    <property type="match status" value="1"/>
</dbReference>
<gene>
    <name evidence="4" type="ORF">J0X12_04940</name>
</gene>
<organism evidence="4 5">
    <name type="scientific">Sneathiella sedimenti</name>
    <dbReference type="NCBI Taxonomy" id="2816034"/>
    <lineage>
        <taxon>Bacteria</taxon>
        <taxon>Pseudomonadati</taxon>
        <taxon>Pseudomonadota</taxon>
        <taxon>Alphaproteobacteria</taxon>
        <taxon>Sneathiellales</taxon>
        <taxon>Sneathiellaceae</taxon>
        <taxon>Sneathiella</taxon>
    </lineage>
</organism>
<dbReference type="Gene3D" id="1.10.357.10">
    <property type="entry name" value="Tetracycline Repressor, domain 2"/>
    <property type="match status" value="1"/>
</dbReference>
<evidence type="ECO:0000256" key="2">
    <source>
        <dbReference type="PROSITE-ProRule" id="PRU00335"/>
    </source>
</evidence>
<dbReference type="Pfam" id="PF00440">
    <property type="entry name" value="TetR_N"/>
    <property type="match status" value="1"/>
</dbReference>
<dbReference type="InterPro" id="IPR001647">
    <property type="entry name" value="HTH_TetR"/>
</dbReference>
<dbReference type="InterPro" id="IPR036271">
    <property type="entry name" value="Tet_transcr_reg_TetR-rel_C_sf"/>
</dbReference>